<dbReference type="InterPro" id="IPR003593">
    <property type="entry name" value="AAA+_ATPase"/>
</dbReference>
<dbReference type="PANTHER" id="PTHR19211:SF6">
    <property type="entry name" value="BLL7188 PROTEIN"/>
    <property type="match status" value="1"/>
</dbReference>
<keyword evidence="7" id="KW-1185">Reference proteome</keyword>
<dbReference type="InterPro" id="IPR050611">
    <property type="entry name" value="ABCF"/>
</dbReference>
<protein>
    <submittedName>
        <fullName evidence="6">ATP-binding cassette domain-containing protein</fullName>
    </submittedName>
</protein>
<dbReference type="EMBL" id="JAIMJA010000001">
    <property type="protein sequence ID" value="MCE2593365.1"/>
    <property type="molecule type" value="Genomic_DNA"/>
</dbReference>
<dbReference type="InterPro" id="IPR027417">
    <property type="entry name" value="P-loop_NTPase"/>
</dbReference>
<evidence type="ECO:0000259" key="5">
    <source>
        <dbReference type="PROSITE" id="PS50893"/>
    </source>
</evidence>
<dbReference type="PANTHER" id="PTHR19211">
    <property type="entry name" value="ATP-BINDING TRANSPORT PROTEIN-RELATED"/>
    <property type="match status" value="1"/>
</dbReference>
<keyword evidence="1" id="KW-0677">Repeat</keyword>
<name>A0ABS8W4F7_9GAMM</name>
<keyword evidence="3 6" id="KW-0067">ATP-binding</keyword>
<evidence type="ECO:0000313" key="7">
    <source>
        <dbReference type="Proteomes" id="UP001201273"/>
    </source>
</evidence>
<dbReference type="InterPro" id="IPR003439">
    <property type="entry name" value="ABC_transporter-like_ATP-bd"/>
</dbReference>
<feature type="compositionally biased region" description="Basic and acidic residues" evidence="4">
    <location>
        <begin position="253"/>
        <end position="263"/>
    </location>
</feature>
<sequence length="522" mass="58092">MPVLQAHHIHHQFENGDVLFQQLSCSMTKRRVGLVGRNGVGKSVFASILSGELIPSSGTVTLPTSFGVYRQQPSQLLAGELTIAQFLAKDDVLQGLKQIELGDCSAHWFDLIGDEWDLPARLSAQLSAMGLPPTPDFPCAQLSGGQLAKLQLWQLLDSDVELLILDEPSNHLDRYGKHWLIESMQAFKGAILLISHDRELLREMQEVWELSKLGLQVFGGNYDIYAEQKDIELQSVGRQLASIEKQKKQLVEQAQRNREKAEQRAAQGNKLRKEGSQPSILLDAKKDKASARASNRNKNEQLRQAHLLETQQALSARKEQIKSQKLYLADNQSRARKVVSIVQGRLAFGSAQPITQQIFSADKVHLIGQNGAGKSTFLKTLLGEERLQTGALQLNTPLYYLDQHFGAVRPELSMLDNLTQHCDGIAESDARTLLAGVGFRRDNVFRLGGMLSGGEKMKLAMLIVSHQSMQPLLLLDEPDNHLDLDSKIMLAQALKDYRSGFILVSHDEEFAQQSGVTRCINL</sequence>
<keyword evidence="2" id="KW-0547">Nucleotide-binding</keyword>
<feature type="domain" description="ABC transporter" evidence="5">
    <location>
        <begin position="4"/>
        <end position="237"/>
    </location>
</feature>
<accession>A0ABS8W4F7</accession>
<comment type="caution">
    <text evidence="6">The sequence shown here is derived from an EMBL/GenBank/DDBJ whole genome shotgun (WGS) entry which is preliminary data.</text>
</comment>
<dbReference type="Pfam" id="PF00005">
    <property type="entry name" value="ABC_tran"/>
    <property type="match status" value="2"/>
</dbReference>
<dbReference type="InterPro" id="IPR017871">
    <property type="entry name" value="ABC_transporter-like_CS"/>
</dbReference>
<gene>
    <name evidence="6" type="ORF">K6Y31_00840</name>
</gene>
<dbReference type="PROSITE" id="PS50893">
    <property type="entry name" value="ABC_TRANSPORTER_2"/>
    <property type="match status" value="1"/>
</dbReference>
<evidence type="ECO:0000256" key="1">
    <source>
        <dbReference type="ARBA" id="ARBA00022737"/>
    </source>
</evidence>
<dbReference type="Proteomes" id="UP001201273">
    <property type="component" value="Unassembled WGS sequence"/>
</dbReference>
<reference evidence="6 7" key="1">
    <citation type="journal article" date="2022" name="Environ. Microbiol. Rep.">
        <title>Eco-phylogenetic analyses reveal divergent evolution of vitamin B12 metabolism in the marine bacterial family 'Psychromonadaceae'.</title>
        <authorList>
            <person name="Jin X."/>
            <person name="Yang Y."/>
            <person name="Cao H."/>
            <person name="Gao B."/>
            <person name="Zhao Z."/>
        </authorList>
    </citation>
    <scope>NUCLEOTIDE SEQUENCE [LARGE SCALE GENOMIC DNA]</scope>
    <source>
        <strain evidence="6 7">MKS20</strain>
    </source>
</reference>
<evidence type="ECO:0000256" key="3">
    <source>
        <dbReference type="ARBA" id="ARBA00022840"/>
    </source>
</evidence>
<evidence type="ECO:0000256" key="4">
    <source>
        <dbReference type="SAM" id="MobiDB-lite"/>
    </source>
</evidence>
<dbReference type="GO" id="GO:0005524">
    <property type="term" value="F:ATP binding"/>
    <property type="evidence" value="ECO:0007669"/>
    <property type="project" value="UniProtKB-KW"/>
</dbReference>
<dbReference type="SMART" id="SM00382">
    <property type="entry name" value="AAA"/>
    <property type="match status" value="2"/>
</dbReference>
<evidence type="ECO:0000256" key="2">
    <source>
        <dbReference type="ARBA" id="ARBA00022741"/>
    </source>
</evidence>
<feature type="region of interest" description="Disordered" evidence="4">
    <location>
        <begin position="253"/>
        <end position="279"/>
    </location>
</feature>
<evidence type="ECO:0000313" key="6">
    <source>
        <dbReference type="EMBL" id="MCE2593365.1"/>
    </source>
</evidence>
<dbReference type="SUPFAM" id="SSF52540">
    <property type="entry name" value="P-loop containing nucleoside triphosphate hydrolases"/>
    <property type="match status" value="2"/>
</dbReference>
<dbReference type="Gene3D" id="3.40.50.300">
    <property type="entry name" value="P-loop containing nucleotide triphosphate hydrolases"/>
    <property type="match status" value="2"/>
</dbReference>
<dbReference type="PROSITE" id="PS00211">
    <property type="entry name" value="ABC_TRANSPORTER_1"/>
    <property type="match status" value="1"/>
</dbReference>
<proteinExistence type="predicted"/>
<dbReference type="RefSeq" id="WP_233050978.1">
    <property type="nucleotide sequence ID" value="NZ_JAIMJA010000001.1"/>
</dbReference>
<organism evidence="6 7">
    <name type="scientific">Motilimonas cestriensis</name>
    <dbReference type="NCBI Taxonomy" id="2742685"/>
    <lineage>
        <taxon>Bacteria</taxon>
        <taxon>Pseudomonadati</taxon>
        <taxon>Pseudomonadota</taxon>
        <taxon>Gammaproteobacteria</taxon>
        <taxon>Alteromonadales</taxon>
        <taxon>Alteromonadales genera incertae sedis</taxon>
        <taxon>Motilimonas</taxon>
    </lineage>
</organism>